<dbReference type="AlphaFoldDB" id="A0A4Y6UVG4"/>
<dbReference type="PANTHER" id="PTHR39183">
    <property type="entry name" value="SPORE COAT PROTEIN F-LIKE PROTEIN YHCQ"/>
    <property type="match status" value="1"/>
</dbReference>
<dbReference type="RefSeq" id="WP_141446854.1">
    <property type="nucleotide sequence ID" value="NZ_CP041217.1"/>
</dbReference>
<accession>A0A4Y6UVG4</accession>
<dbReference type="PANTHER" id="PTHR39183:SF1">
    <property type="entry name" value="SPORE COAT PROTEIN F-LIKE PROTEIN YHCQ"/>
    <property type="match status" value="1"/>
</dbReference>
<dbReference type="InterPro" id="IPR012347">
    <property type="entry name" value="Ferritin-like"/>
</dbReference>
<evidence type="ECO:0000256" key="3">
    <source>
        <dbReference type="ARBA" id="ARBA00024344"/>
    </source>
</evidence>
<sequence length="107" mass="11963">MTTPKSMTKETLVKAVTPMNDMAIATDMLLSAKTAVRSYAIALTEAASPKVRKVLKSQLDTAIKTHQQIADYMIENELYHPYDLQEQIDHDVKKSEIALEVVQQSKA</sequence>
<dbReference type="Pfam" id="PF07875">
    <property type="entry name" value="Coat_F"/>
    <property type="match status" value="1"/>
</dbReference>
<evidence type="ECO:0000256" key="1">
    <source>
        <dbReference type="ARBA" id="ARBA00022969"/>
    </source>
</evidence>
<keyword evidence="4" id="KW-0946">Virion</keyword>
<proteinExistence type="inferred from homology"/>
<dbReference type="OrthoDB" id="1930261at2"/>
<keyword evidence="4" id="KW-0167">Capsid protein</keyword>
<name>A0A4Y6UVG4_SACBS</name>
<comment type="subcellular location">
    <subcellularLocation>
        <location evidence="2">Spore coat</location>
    </subcellularLocation>
</comment>
<keyword evidence="5" id="KW-1185">Reference proteome</keyword>
<dbReference type="Proteomes" id="UP000316968">
    <property type="component" value="Chromosome"/>
</dbReference>
<reference evidence="4 5" key="1">
    <citation type="submission" date="2019-06" db="EMBL/GenBank/DDBJ databases">
        <title>Saccharibacillus brassicae sp. nov., an endophytic bacterium isolated from Chinese cabbage seeds (Brassica pekinensis).</title>
        <authorList>
            <person name="Jiang L."/>
            <person name="Lee J."/>
            <person name="Kim S.W."/>
        </authorList>
    </citation>
    <scope>NUCLEOTIDE SEQUENCE [LARGE SCALE GENOMIC DNA]</scope>
    <source>
        <strain evidence="5">KCTC 43072 / ATSA2</strain>
    </source>
</reference>
<evidence type="ECO:0000313" key="4">
    <source>
        <dbReference type="EMBL" id="QDH20386.1"/>
    </source>
</evidence>
<evidence type="ECO:0000256" key="2">
    <source>
        <dbReference type="ARBA" id="ARBA00024325"/>
    </source>
</evidence>
<dbReference type="InterPro" id="IPR012851">
    <property type="entry name" value="Spore_coat_CotF-like"/>
</dbReference>
<evidence type="ECO:0000313" key="5">
    <source>
        <dbReference type="Proteomes" id="UP000316968"/>
    </source>
</evidence>
<gene>
    <name evidence="4" type="ORF">FFV09_05655</name>
</gene>
<dbReference type="GO" id="GO:0030435">
    <property type="term" value="P:sporulation resulting in formation of a cellular spore"/>
    <property type="evidence" value="ECO:0007669"/>
    <property type="project" value="UniProtKB-KW"/>
</dbReference>
<dbReference type="KEGG" id="saca:FFV09_05655"/>
<dbReference type="EMBL" id="CP041217">
    <property type="protein sequence ID" value="QDH20386.1"/>
    <property type="molecule type" value="Genomic_DNA"/>
</dbReference>
<organism evidence="4 5">
    <name type="scientific">Saccharibacillus brassicae</name>
    <dbReference type="NCBI Taxonomy" id="2583377"/>
    <lineage>
        <taxon>Bacteria</taxon>
        <taxon>Bacillati</taxon>
        <taxon>Bacillota</taxon>
        <taxon>Bacilli</taxon>
        <taxon>Bacillales</taxon>
        <taxon>Paenibacillaceae</taxon>
        <taxon>Saccharibacillus</taxon>
    </lineage>
</organism>
<comment type="similarity">
    <text evidence="3">Belongs to the CotF family.</text>
</comment>
<protein>
    <submittedName>
        <fullName evidence="4">Spore coat protein</fullName>
    </submittedName>
</protein>
<keyword evidence="1" id="KW-0749">Sporulation</keyword>
<dbReference type="Gene3D" id="1.20.1260.10">
    <property type="match status" value="1"/>
</dbReference>